<keyword evidence="3" id="KW-1185">Reference proteome</keyword>
<dbReference type="RefSeq" id="WP_312642770.1">
    <property type="nucleotide sequence ID" value="NZ_CP116967.1"/>
</dbReference>
<evidence type="ECO:0000313" key="3">
    <source>
        <dbReference type="Proteomes" id="UP001302719"/>
    </source>
</evidence>
<dbReference type="Proteomes" id="UP001302719">
    <property type="component" value="Chromosome"/>
</dbReference>
<accession>A0AA96GFS6</accession>
<dbReference type="EMBL" id="CP116967">
    <property type="protein sequence ID" value="WNM57814.1"/>
    <property type="molecule type" value="Genomic_DNA"/>
</dbReference>
<dbReference type="AlphaFoldDB" id="A0AA96GFS6"/>
<organism evidence="2 3">
    <name type="scientific">Candidatus Nitrospira allomarina</name>
    <dbReference type="NCBI Taxonomy" id="3020900"/>
    <lineage>
        <taxon>Bacteria</taxon>
        <taxon>Pseudomonadati</taxon>
        <taxon>Nitrospirota</taxon>
        <taxon>Nitrospiria</taxon>
        <taxon>Nitrospirales</taxon>
        <taxon>Nitrospiraceae</taxon>
        <taxon>Nitrospira</taxon>
    </lineage>
</organism>
<dbReference type="KEGG" id="nall:PP769_17860"/>
<reference evidence="2 3" key="1">
    <citation type="submission" date="2023-01" db="EMBL/GenBank/DDBJ databases">
        <title>Cultivation and genomic characterization of new, ubiquitous marine nitrite-oxidizing bacteria from the Nitrospirales.</title>
        <authorList>
            <person name="Mueller A.J."/>
            <person name="Daebeler A."/>
            <person name="Herbold C.W."/>
            <person name="Kirkegaard R.H."/>
            <person name="Daims H."/>
        </authorList>
    </citation>
    <scope>NUCLEOTIDE SEQUENCE [LARGE SCALE GENOMIC DNA]</scope>
    <source>
        <strain evidence="2 3">VA</strain>
    </source>
</reference>
<evidence type="ECO:0000313" key="2">
    <source>
        <dbReference type="EMBL" id="WNM57814.1"/>
    </source>
</evidence>
<sequence>MMKCETCCQEYTQFDFVTLRNLCEHVYLDSLAQKQKPSHSKSDTPVSRIDLHQPV</sequence>
<protein>
    <submittedName>
        <fullName evidence="2">Uncharacterized protein</fullName>
    </submittedName>
</protein>
<feature type="region of interest" description="Disordered" evidence="1">
    <location>
        <begin position="32"/>
        <end position="55"/>
    </location>
</feature>
<gene>
    <name evidence="2" type="ORF">PP769_17860</name>
</gene>
<proteinExistence type="predicted"/>
<name>A0AA96GFS6_9BACT</name>
<evidence type="ECO:0000256" key="1">
    <source>
        <dbReference type="SAM" id="MobiDB-lite"/>
    </source>
</evidence>